<proteinExistence type="predicted"/>
<evidence type="ECO:0000313" key="3">
    <source>
        <dbReference type="Proteomes" id="UP001159363"/>
    </source>
</evidence>
<dbReference type="Proteomes" id="UP001159363">
    <property type="component" value="Chromosome X"/>
</dbReference>
<name>A0ABQ9HKS3_9NEOP</name>
<accession>A0ABQ9HKS3</accession>
<reference evidence="2 3" key="1">
    <citation type="submission" date="2023-02" db="EMBL/GenBank/DDBJ databases">
        <title>LHISI_Scaffold_Assembly.</title>
        <authorList>
            <person name="Stuart O.P."/>
            <person name="Cleave R."/>
            <person name="Magrath M.J.L."/>
            <person name="Mikheyev A.S."/>
        </authorList>
    </citation>
    <scope>NUCLEOTIDE SEQUENCE [LARGE SCALE GENOMIC DNA]</scope>
    <source>
        <strain evidence="2">Daus_M_001</strain>
        <tissue evidence="2">Leg muscle</tissue>
    </source>
</reference>
<evidence type="ECO:0000256" key="1">
    <source>
        <dbReference type="SAM" id="MobiDB-lite"/>
    </source>
</evidence>
<evidence type="ECO:0000313" key="2">
    <source>
        <dbReference type="EMBL" id="KAJ8884937.1"/>
    </source>
</evidence>
<feature type="region of interest" description="Disordered" evidence="1">
    <location>
        <begin position="16"/>
        <end position="53"/>
    </location>
</feature>
<keyword evidence="3" id="KW-1185">Reference proteome</keyword>
<gene>
    <name evidence="2" type="ORF">PR048_011133</name>
</gene>
<organism evidence="2 3">
    <name type="scientific">Dryococelus australis</name>
    <dbReference type="NCBI Taxonomy" id="614101"/>
    <lineage>
        <taxon>Eukaryota</taxon>
        <taxon>Metazoa</taxon>
        <taxon>Ecdysozoa</taxon>
        <taxon>Arthropoda</taxon>
        <taxon>Hexapoda</taxon>
        <taxon>Insecta</taxon>
        <taxon>Pterygota</taxon>
        <taxon>Neoptera</taxon>
        <taxon>Polyneoptera</taxon>
        <taxon>Phasmatodea</taxon>
        <taxon>Verophasmatodea</taxon>
        <taxon>Anareolatae</taxon>
        <taxon>Phasmatidae</taxon>
        <taxon>Eurycanthinae</taxon>
        <taxon>Dryococelus</taxon>
    </lineage>
</organism>
<dbReference type="EMBL" id="JARBHB010000004">
    <property type="protein sequence ID" value="KAJ8884937.1"/>
    <property type="molecule type" value="Genomic_DNA"/>
</dbReference>
<sequence length="159" mass="17481">MKCNCTSEHVTITHAASARHSQADSIPSPPFHDPARALSHTHAQPRGPQNASGHSVYNTAVAVVGNTPTPRFTPRHTPAQERLDDVSSMLELAVSGYKTHRRDRSTHRGGTAILIKYGVNKKTFTITGFTHMESTRIIVRNNTTHVCMSTVYKPPNTPF</sequence>
<protein>
    <submittedName>
        <fullName evidence="2">Uncharacterized protein</fullName>
    </submittedName>
</protein>
<comment type="caution">
    <text evidence="2">The sequence shown here is derived from an EMBL/GenBank/DDBJ whole genome shotgun (WGS) entry which is preliminary data.</text>
</comment>